<dbReference type="Pfam" id="PF03060">
    <property type="entry name" value="NMO"/>
    <property type="match status" value="1"/>
</dbReference>
<evidence type="ECO:0000256" key="3">
    <source>
        <dbReference type="ARBA" id="ARBA00023002"/>
    </source>
</evidence>
<dbReference type="VEuPathDB" id="FungiDB:SCHCODRAFT_02571870"/>
<dbReference type="eggNOG" id="ENOG502RHJM">
    <property type="taxonomic scope" value="Eukaryota"/>
</dbReference>
<dbReference type="SUPFAM" id="SSF51412">
    <property type="entry name" value="Inosine monophosphate dehydrogenase (IMPDH)"/>
    <property type="match status" value="1"/>
</dbReference>
<sequence>TRLTSILADIRTPVLVAPMAGASGGALAAECTLGGGFGLIGAGTSRDNQLRDELKIAAARLSAKAQGARLPVGVGFLGWQLDSGTWGADTLRVALEHNVAAIWLSFGDNSSIAKWARFVREHETPGPRTLLFFQTASPSDARKAVEQWDFDVIVAQGCESGGHGFADAPPLTALLPAMRAALPAEVPVLVAGGLANGSQLAGMLAMGAAGAVYGTRFLLAPESKYNDAQRAALLAASSSATVRTMAFDHARSTLGWPAGVDGRGLRNDTVADFESGGDHDELRRKYQEALKKNDTSRTIVWAGTGVGLMDTVKPAKDIVKELHTDCVRHLAAVADVLKPEPAASNQAALHEGSKL</sequence>
<dbReference type="OMA" id="RDIHGWP"/>
<evidence type="ECO:0000313" key="4">
    <source>
        <dbReference type="EMBL" id="EFI98325.1"/>
    </source>
</evidence>
<organism evidence="5">
    <name type="scientific">Schizophyllum commune (strain H4-8 / FGSC 9210)</name>
    <name type="common">Split gill fungus</name>
    <dbReference type="NCBI Taxonomy" id="578458"/>
    <lineage>
        <taxon>Eukaryota</taxon>
        <taxon>Fungi</taxon>
        <taxon>Dikarya</taxon>
        <taxon>Basidiomycota</taxon>
        <taxon>Agaricomycotina</taxon>
        <taxon>Agaricomycetes</taxon>
        <taxon>Agaricomycetidae</taxon>
        <taxon>Agaricales</taxon>
        <taxon>Schizophyllaceae</taxon>
        <taxon>Schizophyllum</taxon>
    </lineage>
</organism>
<keyword evidence="5" id="KW-1185">Reference proteome</keyword>
<accession>D8Q3K5</accession>
<protein>
    <submittedName>
        <fullName evidence="4">Uncharacterized protein</fullName>
    </submittedName>
</protein>
<proteinExistence type="predicted"/>
<dbReference type="PANTHER" id="PTHR32332:SF31">
    <property type="entry name" value="2-NITROPROPANE DIOXYGENASE FAMILY, PUTATIVE (AFU_ORTHOLOGUE AFUA_2G09850)-RELATED"/>
    <property type="match status" value="1"/>
</dbReference>
<dbReference type="GO" id="GO:0018580">
    <property type="term" value="F:nitronate monooxygenase activity"/>
    <property type="evidence" value="ECO:0007669"/>
    <property type="project" value="InterPro"/>
</dbReference>
<dbReference type="PANTHER" id="PTHR32332">
    <property type="entry name" value="2-NITROPROPANE DIOXYGENASE"/>
    <property type="match status" value="1"/>
</dbReference>
<keyword evidence="3" id="KW-0560">Oxidoreductase</keyword>
<keyword evidence="2" id="KW-0288">FMN</keyword>
<evidence type="ECO:0000256" key="1">
    <source>
        <dbReference type="ARBA" id="ARBA00022630"/>
    </source>
</evidence>
<keyword evidence="1" id="KW-0285">Flavoprotein</keyword>
<feature type="non-terminal residue" evidence="4">
    <location>
        <position position="1"/>
    </location>
</feature>
<dbReference type="InParanoid" id="D8Q3K5"/>
<dbReference type="AlphaFoldDB" id="D8Q3K5"/>
<dbReference type="Proteomes" id="UP000007431">
    <property type="component" value="Unassembled WGS sequence"/>
</dbReference>
<dbReference type="CDD" id="cd04730">
    <property type="entry name" value="NPD_like"/>
    <property type="match status" value="1"/>
</dbReference>
<name>D8Q3K5_SCHCM</name>
<gene>
    <name evidence="4" type="ORF">SCHCODRAFT_54568</name>
</gene>
<dbReference type="EMBL" id="GL377305">
    <property type="protein sequence ID" value="EFI98325.1"/>
    <property type="molecule type" value="Genomic_DNA"/>
</dbReference>
<dbReference type="Gene3D" id="3.20.20.70">
    <property type="entry name" value="Aldolase class I"/>
    <property type="match status" value="1"/>
</dbReference>
<reference evidence="4 5" key="1">
    <citation type="journal article" date="2010" name="Nat. Biotechnol.">
        <title>Genome sequence of the model mushroom Schizophyllum commune.</title>
        <authorList>
            <person name="Ohm R.A."/>
            <person name="de Jong J.F."/>
            <person name="Lugones L.G."/>
            <person name="Aerts A."/>
            <person name="Kothe E."/>
            <person name="Stajich J.E."/>
            <person name="de Vries R.P."/>
            <person name="Record E."/>
            <person name="Levasseur A."/>
            <person name="Baker S.E."/>
            <person name="Bartholomew K.A."/>
            <person name="Coutinho P.M."/>
            <person name="Erdmann S."/>
            <person name="Fowler T.J."/>
            <person name="Gathman A.C."/>
            <person name="Lombard V."/>
            <person name="Henrissat B."/>
            <person name="Knabe N."/>
            <person name="Kuees U."/>
            <person name="Lilly W.W."/>
            <person name="Lindquist E."/>
            <person name="Lucas S."/>
            <person name="Magnuson J.K."/>
            <person name="Piumi F."/>
            <person name="Raudaskoski M."/>
            <person name="Salamov A."/>
            <person name="Schmutz J."/>
            <person name="Schwarze F.W.M.R."/>
            <person name="vanKuyk P.A."/>
            <person name="Horton J.S."/>
            <person name="Grigoriev I.V."/>
            <person name="Woesten H.A.B."/>
        </authorList>
    </citation>
    <scope>NUCLEOTIDE SEQUENCE [LARGE SCALE GENOMIC DNA]</scope>
    <source>
        <strain evidence="5">H4-8 / FGSC 9210</strain>
    </source>
</reference>
<dbReference type="InterPro" id="IPR004136">
    <property type="entry name" value="NMO"/>
</dbReference>
<dbReference type="HOGENOM" id="CLU_038732_9_1_1"/>
<evidence type="ECO:0000256" key="2">
    <source>
        <dbReference type="ARBA" id="ARBA00022643"/>
    </source>
</evidence>
<dbReference type="InterPro" id="IPR013785">
    <property type="entry name" value="Aldolase_TIM"/>
</dbReference>
<evidence type="ECO:0000313" key="5">
    <source>
        <dbReference type="Proteomes" id="UP000007431"/>
    </source>
</evidence>